<sequence length="268" mass="30409">MPHVSAASPGSQHPPSTQSQRPAAQQPPSTQALADLLDLLSSISSSPSYQVAEQIFNEAASLRSKLQSKEKELEQIRNEMSKQVIAKQIAIDEMFEANEVQKSKRKEATSEIESLKRLVQEGRDALSFKQREISDFEGRYKKLQSAHNELQSDLKTAQHDIDGLQHMVREKNALMDKMKLSYSEIQKRLNAVEERAKEMENEKSALSKSLEATKVRLNKIEGYTTQHSDCDEDSVTDAFIDLWQYATTETYPHLSKDLSEEILQNRSI</sequence>
<keyword evidence="4" id="KW-1185">Reference proteome</keyword>
<feature type="compositionally biased region" description="Low complexity" evidence="2">
    <location>
        <begin position="14"/>
        <end position="31"/>
    </location>
</feature>
<proteinExistence type="predicted"/>
<dbReference type="Gene3D" id="1.20.58.90">
    <property type="match status" value="1"/>
</dbReference>
<evidence type="ECO:0000256" key="2">
    <source>
        <dbReference type="SAM" id="MobiDB-lite"/>
    </source>
</evidence>
<dbReference type="OrthoDB" id="5421041at2759"/>
<gene>
    <name evidence="3" type="ORF">ASPCAL10850</name>
</gene>
<evidence type="ECO:0000313" key="4">
    <source>
        <dbReference type="Proteomes" id="UP000054771"/>
    </source>
</evidence>
<evidence type="ECO:0000256" key="1">
    <source>
        <dbReference type="SAM" id="Coils"/>
    </source>
</evidence>
<dbReference type="EMBL" id="CDMC01000009">
    <property type="protein sequence ID" value="CEL07694.1"/>
    <property type="molecule type" value="Genomic_DNA"/>
</dbReference>
<dbReference type="SUPFAM" id="SSF57997">
    <property type="entry name" value="Tropomyosin"/>
    <property type="match status" value="1"/>
</dbReference>
<organism evidence="3 4">
    <name type="scientific">Aspergillus calidoustus</name>
    <dbReference type="NCBI Taxonomy" id="454130"/>
    <lineage>
        <taxon>Eukaryota</taxon>
        <taxon>Fungi</taxon>
        <taxon>Dikarya</taxon>
        <taxon>Ascomycota</taxon>
        <taxon>Pezizomycotina</taxon>
        <taxon>Eurotiomycetes</taxon>
        <taxon>Eurotiomycetidae</taxon>
        <taxon>Eurotiales</taxon>
        <taxon>Aspergillaceae</taxon>
        <taxon>Aspergillus</taxon>
        <taxon>Aspergillus subgen. Nidulantes</taxon>
    </lineage>
</organism>
<reference evidence="4" key="1">
    <citation type="journal article" date="2016" name="Genome Announc.">
        <title>Draft genome sequences of fungus Aspergillus calidoustus.</title>
        <authorList>
            <person name="Horn F."/>
            <person name="Linde J."/>
            <person name="Mattern D.J."/>
            <person name="Walther G."/>
            <person name="Guthke R."/>
            <person name="Scherlach K."/>
            <person name="Martin K."/>
            <person name="Brakhage A.A."/>
            <person name="Petzke L."/>
            <person name="Valiante V."/>
        </authorList>
    </citation>
    <scope>NUCLEOTIDE SEQUENCE [LARGE SCALE GENOMIC DNA]</scope>
    <source>
        <strain evidence="4">SF006504</strain>
    </source>
</reference>
<dbReference type="OMA" id="WEYATNE"/>
<dbReference type="AlphaFoldDB" id="A0A0U5GAP0"/>
<feature type="coiled-coil region" evidence="1">
    <location>
        <begin position="52"/>
        <end position="216"/>
    </location>
</feature>
<feature type="region of interest" description="Disordered" evidence="2">
    <location>
        <begin position="1"/>
        <end position="31"/>
    </location>
</feature>
<accession>A0A0U5GAP0</accession>
<dbReference type="Proteomes" id="UP000054771">
    <property type="component" value="Unassembled WGS sequence"/>
</dbReference>
<keyword evidence="1" id="KW-0175">Coiled coil</keyword>
<evidence type="ECO:0000313" key="3">
    <source>
        <dbReference type="EMBL" id="CEL07694.1"/>
    </source>
</evidence>
<protein>
    <submittedName>
        <fullName evidence="3">Uncharacterized protein</fullName>
    </submittedName>
</protein>
<name>A0A0U5GAP0_ASPCI</name>